<dbReference type="Proteomes" id="UP000234420">
    <property type="component" value="Unassembled WGS sequence"/>
</dbReference>
<feature type="domain" description="MatP C-terminal ribbon-helix-helix" evidence="2">
    <location>
        <begin position="89"/>
        <end position="128"/>
    </location>
</feature>
<evidence type="ECO:0000259" key="1">
    <source>
        <dbReference type="Pfam" id="PF06303"/>
    </source>
</evidence>
<dbReference type="GeneID" id="69965872"/>
<evidence type="ECO:0000259" key="2">
    <source>
        <dbReference type="Pfam" id="PF17414"/>
    </source>
</evidence>
<organism evidence="3 4">
    <name type="scientific">Photobacterium carnosum</name>
    <dbReference type="NCBI Taxonomy" id="2023717"/>
    <lineage>
        <taxon>Bacteria</taxon>
        <taxon>Pseudomonadati</taxon>
        <taxon>Pseudomonadota</taxon>
        <taxon>Gammaproteobacteria</taxon>
        <taxon>Vibrionales</taxon>
        <taxon>Vibrionaceae</taxon>
        <taxon>Photobacterium</taxon>
    </lineage>
</organism>
<dbReference type="InterPro" id="IPR035087">
    <property type="entry name" value="MatP_N"/>
</dbReference>
<keyword evidence="4" id="KW-1185">Reference proteome</keyword>
<name>A0A2N4UW42_9GAMM</name>
<accession>A0A2N4UW42</accession>
<feature type="domain" description="MatP N-terminal" evidence="1">
    <location>
        <begin position="3"/>
        <end position="86"/>
    </location>
</feature>
<dbReference type="Gene3D" id="1.20.1270.380">
    <property type="entry name" value="MatP, N-terminal domain"/>
    <property type="match status" value="1"/>
</dbReference>
<dbReference type="InterPro" id="IPR035375">
    <property type="entry name" value="MatP_C"/>
</dbReference>
<protein>
    <submittedName>
        <fullName evidence="3">Ter macrodomain-binding protein MatP</fullName>
    </submittedName>
</protein>
<dbReference type="EMBL" id="NPIB01000002">
    <property type="protein sequence ID" value="PLC59228.1"/>
    <property type="molecule type" value="Genomic_DNA"/>
</dbReference>
<reference evidence="3 4" key="1">
    <citation type="journal article" date="2018" name="Syst. Appl. Microbiol.">
        <title>Photobacterium carnosum sp. nov., isolated from spoiled modified atmosphere packaged poultry meat.</title>
        <authorList>
            <person name="Hilgarth M."/>
            <person name="Fuertes S."/>
            <person name="Ehrmann M."/>
            <person name="Vogel R.F."/>
        </authorList>
    </citation>
    <scope>NUCLEOTIDE SEQUENCE [LARGE SCALE GENOMIC DNA]</scope>
    <source>
        <strain evidence="3 4">TMW 2.2021</strain>
    </source>
</reference>
<dbReference type="RefSeq" id="WP_101767431.1">
    <property type="nucleotide sequence ID" value="NZ_BPPU01000003.1"/>
</dbReference>
<dbReference type="InterPro" id="IPR038339">
    <property type="entry name" value="MatP_N_sf"/>
</dbReference>
<gene>
    <name evidence="3" type="ORF">CIK00_02890</name>
</gene>
<evidence type="ECO:0000313" key="3">
    <source>
        <dbReference type="EMBL" id="PLC59228.1"/>
    </source>
</evidence>
<dbReference type="InterPro" id="IPR013321">
    <property type="entry name" value="Arc_rbn_hlx_hlx"/>
</dbReference>
<dbReference type="GO" id="GO:0006355">
    <property type="term" value="P:regulation of DNA-templated transcription"/>
    <property type="evidence" value="ECO:0007669"/>
    <property type="project" value="InterPro"/>
</dbReference>
<dbReference type="Gene3D" id="1.10.1220.10">
    <property type="entry name" value="Met repressor-like"/>
    <property type="match status" value="1"/>
</dbReference>
<dbReference type="AlphaFoldDB" id="A0A2N4UW42"/>
<proteinExistence type="predicted"/>
<dbReference type="Pfam" id="PF17414">
    <property type="entry name" value="MatP_C"/>
    <property type="match status" value="1"/>
</dbReference>
<evidence type="ECO:0000313" key="4">
    <source>
        <dbReference type="Proteomes" id="UP000234420"/>
    </source>
</evidence>
<sequence>MSKYQQLENLECGWKWNYLTNKILTGCNVTKWIDSSEIESSVAKLKAMESEPVNVLDWIIGNLNQEHERKLNQAIRAKRKRHFNAEQRHTKKKSVDLDYAVWQKLSERSQSLGATLSETIELLIEDKDTGSL</sequence>
<dbReference type="Pfam" id="PF06303">
    <property type="entry name" value="MatP"/>
    <property type="match status" value="1"/>
</dbReference>
<comment type="caution">
    <text evidence="3">The sequence shown here is derived from an EMBL/GenBank/DDBJ whole genome shotgun (WGS) entry which is preliminary data.</text>
</comment>